<reference evidence="2" key="1">
    <citation type="submission" date="2019-02" db="EMBL/GenBank/DDBJ databases">
        <title>Complete genome sequence of Rhodoferax sp. Gr-4.</title>
        <authorList>
            <person name="Jin L."/>
        </authorList>
    </citation>
    <scope>NUCLEOTIDE SEQUENCE [LARGE SCALE GENOMIC DNA]</scope>
    <source>
        <strain evidence="2">Gr-4</strain>
    </source>
</reference>
<dbReference type="SUPFAM" id="SSF69118">
    <property type="entry name" value="AhpD-like"/>
    <property type="match status" value="1"/>
</dbReference>
<dbReference type="InterPro" id="IPR029032">
    <property type="entry name" value="AhpD-like"/>
</dbReference>
<proteinExistence type="predicted"/>
<gene>
    <name evidence="1" type="ORF">EXZ61_08005</name>
</gene>
<evidence type="ECO:0000313" key="2">
    <source>
        <dbReference type="Proteomes" id="UP000317365"/>
    </source>
</evidence>
<dbReference type="Gene3D" id="1.20.1290.10">
    <property type="entry name" value="AhpD-like"/>
    <property type="match status" value="1"/>
</dbReference>
<keyword evidence="2" id="KW-1185">Reference proteome</keyword>
<dbReference type="EMBL" id="CP036282">
    <property type="protein sequence ID" value="QDL54115.1"/>
    <property type="molecule type" value="Genomic_DNA"/>
</dbReference>
<protein>
    <recommendedName>
        <fullName evidence="3">Carboxymuconolactone decarboxylase family protein</fullName>
    </recommendedName>
</protein>
<name>A0A515EN80_9BURK</name>
<organism evidence="1 2">
    <name type="scientific">Rhodoferax aquaticus</name>
    <dbReference type="NCBI Taxonomy" id="2527691"/>
    <lineage>
        <taxon>Bacteria</taxon>
        <taxon>Pseudomonadati</taxon>
        <taxon>Pseudomonadota</taxon>
        <taxon>Betaproteobacteria</taxon>
        <taxon>Burkholderiales</taxon>
        <taxon>Comamonadaceae</taxon>
        <taxon>Rhodoferax</taxon>
    </lineage>
</organism>
<evidence type="ECO:0008006" key="3">
    <source>
        <dbReference type="Google" id="ProtNLM"/>
    </source>
</evidence>
<reference evidence="2" key="2">
    <citation type="journal article" date="2020" name="Int. J. Syst. Evol. Microbiol.">
        <title>Genomic insights into a novel species Rhodoferax aquaticus sp. nov., isolated from freshwater.</title>
        <authorList>
            <person name="Li T."/>
            <person name="Zhuo Y."/>
            <person name="Jin C.Z."/>
            <person name="Wu X."/>
            <person name="Ko S.R."/>
            <person name="Jin F.J."/>
            <person name="Ahn C.Y."/>
            <person name="Oh H.M."/>
            <person name="Lee H.G."/>
            <person name="Jin L."/>
        </authorList>
    </citation>
    <scope>NUCLEOTIDE SEQUENCE [LARGE SCALE GENOMIC DNA]</scope>
    <source>
        <strain evidence="2">Gr-4</strain>
    </source>
</reference>
<accession>A0A515EN80</accession>
<dbReference type="Proteomes" id="UP000317365">
    <property type="component" value="Chromosome"/>
</dbReference>
<sequence>MLKLLAPLVRWQTLKFERHYHYDTQYLRKLFALSPCAFMRFRHVLDNSNFAQGVPAAALYTVKFLSIAREDCGPCAQLTLDQAREAGVSTQDLQALVARDPDRLSPDALLGWTYAEAVLDHSPETSQWCEAVVARWGTPALASLALTLVTARSFPAMKQALGVASASCQRLEVKP</sequence>
<evidence type="ECO:0000313" key="1">
    <source>
        <dbReference type="EMBL" id="QDL54115.1"/>
    </source>
</evidence>
<dbReference type="AlphaFoldDB" id="A0A515EN80"/>
<dbReference type="RefSeq" id="WP_142810724.1">
    <property type="nucleotide sequence ID" value="NZ_CP036282.1"/>
</dbReference>
<dbReference type="KEGG" id="rhg:EXZ61_08005"/>